<reference evidence="3" key="2">
    <citation type="submission" date="2017-10" db="EMBL/GenBank/DDBJ databases">
        <title>Ladona fulva Genome sequencing and assembly.</title>
        <authorList>
            <person name="Murali S."/>
            <person name="Richards S."/>
            <person name="Bandaranaike D."/>
            <person name="Bellair M."/>
            <person name="Blankenburg K."/>
            <person name="Chao H."/>
            <person name="Dinh H."/>
            <person name="Doddapaneni H."/>
            <person name="Dugan-Rocha S."/>
            <person name="Elkadiri S."/>
            <person name="Gnanaolivu R."/>
            <person name="Hernandez B."/>
            <person name="Skinner E."/>
            <person name="Javaid M."/>
            <person name="Lee S."/>
            <person name="Li M."/>
            <person name="Ming W."/>
            <person name="Munidasa M."/>
            <person name="Muniz J."/>
            <person name="Nguyen L."/>
            <person name="Hughes D."/>
            <person name="Osuji N."/>
            <person name="Pu L.-L."/>
            <person name="Puazo M."/>
            <person name="Qu C."/>
            <person name="Quiroz J."/>
            <person name="Raj R."/>
            <person name="Weissenberger G."/>
            <person name="Xin Y."/>
            <person name="Zou X."/>
            <person name="Han Y."/>
            <person name="Worley K."/>
            <person name="Muzny D."/>
            <person name="Gibbs R."/>
        </authorList>
    </citation>
    <scope>NUCLEOTIDE SEQUENCE</scope>
    <source>
        <strain evidence="3">Sampled in the wild</strain>
    </source>
</reference>
<feature type="compositionally biased region" description="Low complexity" evidence="1">
    <location>
        <begin position="337"/>
        <end position="348"/>
    </location>
</feature>
<feature type="compositionally biased region" description="Polar residues" evidence="1">
    <location>
        <begin position="497"/>
        <end position="507"/>
    </location>
</feature>
<comment type="caution">
    <text evidence="3">The sequence shown here is derived from an EMBL/GenBank/DDBJ whole genome shotgun (WGS) entry which is preliminary data.</text>
</comment>
<feature type="transmembrane region" description="Helical" evidence="2">
    <location>
        <begin position="774"/>
        <end position="796"/>
    </location>
</feature>
<sequence length="847" mass="91538">MDSADSAPNPDGEDEASLEAKHSIEPPNCLKSDSRAGRTAQEPEETSSPTPAPLPPKSPPRNIGDGALSGRSSSSSSSASLHVQFKAATTGAPKGVGNGSVGRKRCGPSVSSASSEESSVAAAASAPPDGGWGWVVVFASFCVNLIADGITFSFGVFYVHLLHYFGEGKSKTAWIGSLFMAIPLLSGPLASFLTDRFGCRWVTIVGSVLAAAGFFSSSFVNSMEPLFFTFGILSGFGLSLCYVAAVVIVAYYFERRRSFATGLSVCGSGIGTFALAPITQHLLEEYGWRGTTMLLAGLFLQMAVCGTLMRDLPPPWPTNGQETKKPLKKRRTRDRFSSNNNASSDSCSGRTAGDASPTLDEWTHWGESVSGVGGDVFGSGVVDSQGVPPSGCPEEDGARLCSSLVSLPTFVKNGETVPLEALEMLSNRRHVYSVILRNYPSLLISRSFSDSGRLHFEAPTRVPVAVPEGEEKSENEVLVTLAKANGFTMLDTPTPPIVSSSTRSPLLTSKPPPISSTYPANDHFLWMKRHGQHHPAHQRRVPTAYLKDLRVHRHSLTYRGAMLNISRYRLRASSCPDIYRNSMTTIAKEKDEWFSGLWDLWEVLADMVDFSHFADIRFLLFAASNFLLYTWYDVPYVYLADNAVEMGFSEGDASFLISIIGILNMIGEVILGWAGDKEWVNAGLVYAGCMALCGLFTAMVPLISSYHALCVVSGAFGLFIAANYSLTSIILVELISLERFTNAYGLLLLVQGIANLVGPPLAGWLYDITGTYDISFYLAGLFIAMSGGILVIMPMFERIRGTKLARSVSSSGEDDEEGTLTDVRLCQCIPCDFRESGRKTDLKPNRL</sequence>
<feature type="region of interest" description="Disordered" evidence="1">
    <location>
        <begin position="315"/>
        <end position="360"/>
    </location>
</feature>
<dbReference type="Proteomes" id="UP000792457">
    <property type="component" value="Unassembled WGS sequence"/>
</dbReference>
<name>A0A8K0JYE8_LADFU</name>
<dbReference type="PANTHER" id="PTHR11360:SF260">
    <property type="entry name" value="MFS DOMAIN-CONTAINING PROTEIN"/>
    <property type="match status" value="1"/>
</dbReference>
<feature type="transmembrane region" description="Helical" evidence="2">
    <location>
        <begin position="226"/>
        <end position="252"/>
    </location>
</feature>
<feature type="transmembrane region" description="Helical" evidence="2">
    <location>
        <begin position="744"/>
        <end position="762"/>
    </location>
</feature>
<feature type="transmembrane region" description="Helical" evidence="2">
    <location>
        <begin position="259"/>
        <end position="278"/>
    </location>
</feature>
<dbReference type="SUPFAM" id="SSF103473">
    <property type="entry name" value="MFS general substrate transporter"/>
    <property type="match status" value="1"/>
</dbReference>
<feature type="transmembrane region" description="Helical" evidence="2">
    <location>
        <begin position="683"/>
        <end position="700"/>
    </location>
</feature>
<dbReference type="InterPro" id="IPR011701">
    <property type="entry name" value="MFS"/>
</dbReference>
<dbReference type="Gene3D" id="1.20.1250.20">
    <property type="entry name" value="MFS general substrate transporter like domains"/>
    <property type="match status" value="2"/>
</dbReference>
<feature type="transmembrane region" description="Helical" evidence="2">
    <location>
        <begin position="616"/>
        <end position="632"/>
    </location>
</feature>
<feature type="region of interest" description="Disordered" evidence="1">
    <location>
        <begin position="1"/>
        <end position="112"/>
    </location>
</feature>
<feature type="compositionally biased region" description="Low complexity" evidence="1">
    <location>
        <begin position="66"/>
        <end position="81"/>
    </location>
</feature>
<accession>A0A8K0JYE8</accession>
<keyword evidence="2" id="KW-0472">Membrane</keyword>
<protein>
    <recommendedName>
        <fullName evidence="5">Monocarboxylate transporter 12</fullName>
    </recommendedName>
</protein>
<dbReference type="AlphaFoldDB" id="A0A8K0JYE8"/>
<feature type="transmembrane region" description="Helical" evidence="2">
    <location>
        <begin position="173"/>
        <end position="194"/>
    </location>
</feature>
<gene>
    <name evidence="3" type="ORF">J437_LFUL006271</name>
</gene>
<keyword evidence="2" id="KW-1133">Transmembrane helix</keyword>
<evidence type="ECO:0000313" key="3">
    <source>
        <dbReference type="EMBL" id="KAG8224912.1"/>
    </source>
</evidence>
<reference evidence="3" key="1">
    <citation type="submission" date="2013-04" db="EMBL/GenBank/DDBJ databases">
        <authorList>
            <person name="Qu J."/>
            <person name="Murali S.C."/>
            <person name="Bandaranaike D."/>
            <person name="Bellair M."/>
            <person name="Blankenburg K."/>
            <person name="Chao H."/>
            <person name="Dinh H."/>
            <person name="Doddapaneni H."/>
            <person name="Downs B."/>
            <person name="Dugan-Rocha S."/>
            <person name="Elkadiri S."/>
            <person name="Gnanaolivu R.D."/>
            <person name="Hernandez B."/>
            <person name="Javaid M."/>
            <person name="Jayaseelan J.C."/>
            <person name="Lee S."/>
            <person name="Li M."/>
            <person name="Ming W."/>
            <person name="Munidasa M."/>
            <person name="Muniz J."/>
            <person name="Nguyen L."/>
            <person name="Ongeri F."/>
            <person name="Osuji N."/>
            <person name="Pu L.-L."/>
            <person name="Puazo M."/>
            <person name="Qu C."/>
            <person name="Quiroz J."/>
            <person name="Raj R."/>
            <person name="Weissenberger G."/>
            <person name="Xin Y."/>
            <person name="Zou X."/>
            <person name="Han Y."/>
            <person name="Richards S."/>
            <person name="Worley K."/>
            <person name="Muzny D."/>
            <person name="Gibbs R."/>
        </authorList>
    </citation>
    <scope>NUCLEOTIDE SEQUENCE</scope>
    <source>
        <strain evidence="3">Sampled in the wild</strain>
    </source>
</reference>
<dbReference type="InterPro" id="IPR050327">
    <property type="entry name" value="Proton-linked_MCT"/>
</dbReference>
<dbReference type="FunFam" id="1.20.1250.20:FF:000505">
    <property type="entry name" value="Predicted protein"/>
    <property type="match status" value="1"/>
</dbReference>
<dbReference type="CDD" id="cd17352">
    <property type="entry name" value="MFS_MCT_SLC16"/>
    <property type="match status" value="1"/>
</dbReference>
<organism evidence="3 4">
    <name type="scientific">Ladona fulva</name>
    <name type="common">Scarce chaser dragonfly</name>
    <name type="synonym">Libellula fulva</name>
    <dbReference type="NCBI Taxonomy" id="123851"/>
    <lineage>
        <taxon>Eukaryota</taxon>
        <taxon>Metazoa</taxon>
        <taxon>Ecdysozoa</taxon>
        <taxon>Arthropoda</taxon>
        <taxon>Hexapoda</taxon>
        <taxon>Insecta</taxon>
        <taxon>Pterygota</taxon>
        <taxon>Palaeoptera</taxon>
        <taxon>Odonata</taxon>
        <taxon>Epiprocta</taxon>
        <taxon>Anisoptera</taxon>
        <taxon>Libelluloidea</taxon>
        <taxon>Libellulidae</taxon>
        <taxon>Ladona</taxon>
    </lineage>
</organism>
<feature type="transmembrane region" description="Helical" evidence="2">
    <location>
        <begin position="706"/>
        <end position="732"/>
    </location>
</feature>
<feature type="compositionally biased region" description="Pro residues" evidence="1">
    <location>
        <begin position="50"/>
        <end position="59"/>
    </location>
</feature>
<keyword evidence="4" id="KW-1185">Reference proteome</keyword>
<dbReference type="InterPro" id="IPR036259">
    <property type="entry name" value="MFS_trans_sf"/>
</dbReference>
<dbReference type="EMBL" id="KZ308216">
    <property type="protein sequence ID" value="KAG8224912.1"/>
    <property type="molecule type" value="Genomic_DNA"/>
</dbReference>
<feature type="transmembrane region" description="Helical" evidence="2">
    <location>
        <begin position="652"/>
        <end position="671"/>
    </location>
</feature>
<dbReference type="GO" id="GO:0008028">
    <property type="term" value="F:monocarboxylic acid transmembrane transporter activity"/>
    <property type="evidence" value="ECO:0007669"/>
    <property type="project" value="TreeGrafter"/>
</dbReference>
<evidence type="ECO:0008006" key="5">
    <source>
        <dbReference type="Google" id="ProtNLM"/>
    </source>
</evidence>
<feature type="transmembrane region" description="Helical" evidence="2">
    <location>
        <begin position="201"/>
        <end position="220"/>
    </location>
</feature>
<evidence type="ECO:0000256" key="2">
    <source>
        <dbReference type="SAM" id="Phobius"/>
    </source>
</evidence>
<evidence type="ECO:0000256" key="1">
    <source>
        <dbReference type="SAM" id="MobiDB-lite"/>
    </source>
</evidence>
<proteinExistence type="predicted"/>
<evidence type="ECO:0000313" key="4">
    <source>
        <dbReference type="Proteomes" id="UP000792457"/>
    </source>
</evidence>
<keyword evidence="2" id="KW-0812">Transmembrane</keyword>
<dbReference type="PANTHER" id="PTHR11360">
    <property type="entry name" value="MONOCARBOXYLATE TRANSPORTER"/>
    <property type="match status" value="1"/>
</dbReference>
<dbReference type="Pfam" id="PF07690">
    <property type="entry name" value="MFS_1"/>
    <property type="match status" value="2"/>
</dbReference>
<feature type="transmembrane region" description="Helical" evidence="2">
    <location>
        <begin position="290"/>
        <end position="309"/>
    </location>
</feature>
<feature type="transmembrane region" description="Helical" evidence="2">
    <location>
        <begin position="134"/>
        <end position="161"/>
    </location>
</feature>
<dbReference type="OrthoDB" id="410267at2759"/>
<feature type="region of interest" description="Disordered" evidence="1">
    <location>
        <begin position="492"/>
        <end position="512"/>
    </location>
</feature>